<proteinExistence type="predicted"/>
<organism evidence="4">
    <name type="scientific">hydrothermal vent metagenome</name>
    <dbReference type="NCBI Taxonomy" id="652676"/>
    <lineage>
        <taxon>unclassified sequences</taxon>
        <taxon>metagenomes</taxon>
        <taxon>ecological metagenomes</taxon>
    </lineage>
</organism>
<gene>
    <name evidence="4" type="ORF">MNBD_ACTINO01-525</name>
</gene>
<dbReference type="NCBIfam" id="TIGR00350">
    <property type="entry name" value="lytR_cpsA_psr"/>
    <property type="match status" value="1"/>
</dbReference>
<dbReference type="Gene3D" id="3.40.630.190">
    <property type="entry name" value="LCP protein"/>
    <property type="match status" value="1"/>
</dbReference>
<feature type="region of interest" description="Disordered" evidence="1">
    <location>
        <begin position="1"/>
        <end position="22"/>
    </location>
</feature>
<reference evidence="4" key="1">
    <citation type="submission" date="2018-06" db="EMBL/GenBank/DDBJ databases">
        <authorList>
            <person name="Zhirakovskaya E."/>
        </authorList>
    </citation>
    <scope>NUCLEOTIDE SEQUENCE</scope>
</reference>
<dbReference type="PANTHER" id="PTHR33392">
    <property type="entry name" value="POLYISOPRENYL-TEICHOIC ACID--PEPTIDOGLYCAN TEICHOIC ACID TRANSFERASE TAGU"/>
    <property type="match status" value="1"/>
</dbReference>
<evidence type="ECO:0000256" key="1">
    <source>
        <dbReference type="SAM" id="MobiDB-lite"/>
    </source>
</evidence>
<dbReference type="EMBL" id="UOEI01000307">
    <property type="protein sequence ID" value="VAW01739.1"/>
    <property type="molecule type" value="Genomic_DNA"/>
</dbReference>
<evidence type="ECO:0000313" key="4">
    <source>
        <dbReference type="EMBL" id="VAW01739.1"/>
    </source>
</evidence>
<accession>A0A3B0SM11</accession>
<feature type="transmembrane region" description="Helical" evidence="2">
    <location>
        <begin position="31"/>
        <end position="50"/>
    </location>
</feature>
<feature type="domain" description="Cell envelope-related transcriptional attenuator" evidence="3">
    <location>
        <begin position="109"/>
        <end position="262"/>
    </location>
</feature>
<name>A0A3B0SM11_9ZZZZ</name>
<protein>
    <submittedName>
        <fullName evidence="4">Cell envelope-associated transcriptional attenuator LytR-CpsA-Psr, subfamily A1 (As in PMID19099556)</fullName>
    </submittedName>
</protein>
<keyword evidence="2" id="KW-1133">Transmembrane helix</keyword>
<dbReference type="AlphaFoldDB" id="A0A3B0SM11"/>
<dbReference type="InterPro" id="IPR004474">
    <property type="entry name" value="LytR_CpsA_psr"/>
</dbReference>
<keyword evidence="2" id="KW-0812">Transmembrane</keyword>
<feature type="compositionally biased region" description="Basic and acidic residues" evidence="1">
    <location>
        <begin position="11"/>
        <end position="20"/>
    </location>
</feature>
<evidence type="ECO:0000259" key="3">
    <source>
        <dbReference type="Pfam" id="PF03816"/>
    </source>
</evidence>
<evidence type="ECO:0000256" key="2">
    <source>
        <dbReference type="SAM" id="Phobius"/>
    </source>
</evidence>
<dbReference type="PANTHER" id="PTHR33392:SF6">
    <property type="entry name" value="POLYISOPRENYL-TEICHOIC ACID--PEPTIDOGLYCAN TEICHOIC ACID TRANSFERASE TAGU"/>
    <property type="match status" value="1"/>
</dbReference>
<dbReference type="InterPro" id="IPR050922">
    <property type="entry name" value="LytR/CpsA/Psr_CW_biosynth"/>
</dbReference>
<keyword evidence="2" id="KW-0472">Membrane</keyword>
<dbReference type="Pfam" id="PF03816">
    <property type="entry name" value="LytR_cpsA_psr"/>
    <property type="match status" value="1"/>
</dbReference>
<sequence length="348" mass="37520">MPSTTETFPEIPREQPDPRAPKKRWSLAQKFVVSLLALLALGVFAGYGFIRYTEGKIDRIDPSELVSLDAPATAVAAGEPINFLIVGVDDRSDLPDDWEDNFGEFAGRRTDVIMVAHMVPGERIQMLSIPRDLKSDIPGGGINRINASYVLGGPDLLVQTVQAETGIPIHHYIEIDFAGVGAVVDSLGGVTLDFTYPGRDRKSGFSIDAGRHTLDGEQAVAYARSRKYEILKNGKWQSTGGGDIARTGRQQQVLIALFSQVKSPSSAFNLPVFLPTFADQITADEGLTIGLMADLGRSALTLGIANIDNTTLPVKNYKGSDGRAYVVPIDSTQAVIDAFIAGEPFPTE</sequence>